<evidence type="ECO:0000256" key="3">
    <source>
        <dbReference type="PROSITE-ProRule" id="PRU00221"/>
    </source>
</evidence>
<reference evidence="5" key="1">
    <citation type="submission" date="2025-08" db="UniProtKB">
        <authorList>
            <consortium name="RefSeq"/>
        </authorList>
    </citation>
    <scope>IDENTIFICATION</scope>
    <source>
        <tissue evidence="5">Gonads</tissue>
    </source>
</reference>
<dbReference type="InterPro" id="IPR019775">
    <property type="entry name" value="WD40_repeat_CS"/>
</dbReference>
<dbReference type="Proteomes" id="UP000085678">
    <property type="component" value="Unplaced"/>
</dbReference>
<evidence type="ECO:0000256" key="2">
    <source>
        <dbReference type="ARBA" id="ARBA00022737"/>
    </source>
</evidence>
<feature type="repeat" description="WD" evidence="3">
    <location>
        <begin position="82"/>
        <end position="123"/>
    </location>
</feature>
<dbReference type="PANTHER" id="PTHR19869:SF1">
    <property type="entry name" value="WD REPEAT-CONTAINING PROTEIN 31"/>
    <property type="match status" value="1"/>
</dbReference>
<keyword evidence="4" id="KW-1185">Reference proteome</keyword>
<evidence type="ECO:0000256" key="1">
    <source>
        <dbReference type="ARBA" id="ARBA00022574"/>
    </source>
</evidence>
<dbReference type="SUPFAM" id="SSF50978">
    <property type="entry name" value="WD40 repeat-like"/>
    <property type="match status" value="1"/>
</dbReference>
<accession>A0A1S3IT44</accession>
<dbReference type="InterPro" id="IPR001680">
    <property type="entry name" value="WD40_rpt"/>
</dbReference>
<dbReference type="AlphaFoldDB" id="A0A1S3IT44"/>
<dbReference type="PROSITE" id="PS50082">
    <property type="entry name" value="WD_REPEATS_2"/>
    <property type="match status" value="3"/>
</dbReference>
<dbReference type="PANTHER" id="PTHR19869">
    <property type="entry name" value="SPERMATID WD-REPEAT PROTEIN"/>
    <property type="match status" value="1"/>
</dbReference>
<dbReference type="PROSITE" id="PS50294">
    <property type="entry name" value="WD_REPEATS_REGION"/>
    <property type="match status" value="3"/>
</dbReference>
<dbReference type="InterPro" id="IPR015943">
    <property type="entry name" value="WD40/YVTN_repeat-like_dom_sf"/>
</dbReference>
<dbReference type="InterPro" id="IPR040066">
    <property type="entry name" value="WDR31"/>
</dbReference>
<sequence>MGKLLSKSKGSRRNCAYEAVSGTERNMAEETDSTCRLRQYSPIHTEAVTSLAAVHPGAVITGSKDQSVVWYDYDNGSEISRWNGHDKEVTKVAYAQHLNKVFSASRDRTVKSWQPGQSQPQHTFQGHELVVTALSLQPMDNSQMISGSRDNALRLWDLQTGDCLKESKVSRNLVTDISWAKNMDAVAQVGEDKELKIWDPRTLEVVHCFQRKQYIQTCCDLTEDGNYCLTCSNGFSGNGCEVTLWDMRAKSLVCEYKGHTETVGACMFLPGVADRSLIASVSSDCTVRIWDRETTECVGQEVIAGSGPLTSMVAYHDGSICVSSFNAGIHVFSIKEDTNGQLSLERRFQF</sequence>
<dbReference type="PROSITE" id="PS00678">
    <property type="entry name" value="WD_REPEATS_1"/>
    <property type="match status" value="1"/>
</dbReference>
<evidence type="ECO:0000313" key="5">
    <source>
        <dbReference type="RefSeq" id="XP_013401380.1"/>
    </source>
</evidence>
<name>A0A1S3IT44_LINAN</name>
<dbReference type="RefSeq" id="XP_013401380.1">
    <property type="nucleotide sequence ID" value="XM_013545926.1"/>
</dbReference>
<keyword evidence="2" id="KW-0677">Repeat</keyword>
<dbReference type="Gene3D" id="2.130.10.10">
    <property type="entry name" value="YVTN repeat-like/Quinoprotein amine dehydrogenase"/>
    <property type="match status" value="2"/>
</dbReference>
<proteinExistence type="predicted"/>
<dbReference type="InParanoid" id="A0A1S3IT44"/>
<feature type="repeat" description="WD" evidence="3">
    <location>
        <begin position="256"/>
        <end position="300"/>
    </location>
</feature>
<dbReference type="CDD" id="cd00200">
    <property type="entry name" value="WD40"/>
    <property type="match status" value="1"/>
</dbReference>
<dbReference type="STRING" id="7574.A0A1S3IT44"/>
<organism evidence="4 5">
    <name type="scientific">Lingula anatina</name>
    <name type="common">Brachiopod</name>
    <name type="synonym">Lingula unguis</name>
    <dbReference type="NCBI Taxonomy" id="7574"/>
    <lineage>
        <taxon>Eukaryota</taxon>
        <taxon>Metazoa</taxon>
        <taxon>Spiralia</taxon>
        <taxon>Lophotrochozoa</taxon>
        <taxon>Brachiopoda</taxon>
        <taxon>Linguliformea</taxon>
        <taxon>Lingulata</taxon>
        <taxon>Lingulida</taxon>
        <taxon>Linguloidea</taxon>
        <taxon>Lingulidae</taxon>
        <taxon>Lingula</taxon>
    </lineage>
</organism>
<dbReference type="Pfam" id="PF00400">
    <property type="entry name" value="WD40"/>
    <property type="match status" value="3"/>
</dbReference>
<dbReference type="SMART" id="SM00320">
    <property type="entry name" value="WD40"/>
    <property type="match status" value="7"/>
</dbReference>
<dbReference type="OrthoDB" id="6262491at2759"/>
<keyword evidence="1 3" id="KW-0853">WD repeat</keyword>
<dbReference type="PRINTS" id="PR00320">
    <property type="entry name" value="GPROTEINBRPT"/>
</dbReference>
<protein>
    <submittedName>
        <fullName evidence="5">WD repeat-containing protein 31-like</fullName>
    </submittedName>
</protein>
<feature type="repeat" description="WD" evidence="3">
    <location>
        <begin position="124"/>
        <end position="166"/>
    </location>
</feature>
<dbReference type="KEGG" id="lak:106167203"/>
<dbReference type="InterPro" id="IPR036322">
    <property type="entry name" value="WD40_repeat_dom_sf"/>
</dbReference>
<gene>
    <name evidence="5" type="primary">LOC106167203</name>
</gene>
<dbReference type="GeneID" id="106167203"/>
<evidence type="ECO:0000313" key="4">
    <source>
        <dbReference type="Proteomes" id="UP000085678"/>
    </source>
</evidence>
<dbReference type="InterPro" id="IPR020472">
    <property type="entry name" value="WD40_PAC1"/>
</dbReference>